<dbReference type="RefSeq" id="WP_216633526.1">
    <property type="nucleotide sequence ID" value="NZ_JAHLQN010000001.1"/>
</dbReference>
<gene>
    <name evidence="2" type="ORF">KQI82_15215</name>
</gene>
<feature type="transmembrane region" description="Helical" evidence="1">
    <location>
        <begin position="51"/>
        <end position="70"/>
    </location>
</feature>
<organism evidence="2 3">
    <name type="scientific">Dysosmobacter acutus</name>
    <dbReference type="NCBI Taxonomy" id="2841504"/>
    <lineage>
        <taxon>Bacteria</taxon>
        <taxon>Bacillati</taxon>
        <taxon>Bacillota</taxon>
        <taxon>Clostridia</taxon>
        <taxon>Eubacteriales</taxon>
        <taxon>Oscillospiraceae</taxon>
        <taxon>Dysosmobacter</taxon>
    </lineage>
</organism>
<keyword evidence="1" id="KW-0472">Membrane</keyword>
<keyword evidence="3" id="KW-1185">Reference proteome</keyword>
<dbReference type="Proteomes" id="UP000787672">
    <property type="component" value="Unassembled WGS sequence"/>
</dbReference>
<name>A0ABS6FD90_9FIRM</name>
<evidence type="ECO:0000256" key="1">
    <source>
        <dbReference type="SAM" id="Phobius"/>
    </source>
</evidence>
<accession>A0ABS6FD90</accession>
<keyword evidence="1" id="KW-1133">Transmembrane helix</keyword>
<sequence>MTPRARQRRTRRRIRNAASLLSLVAFLALLGSVGAVEQDLVPLLPGAIRMFGFLLIWAGLLAVAGAFDTTEGRRERRR</sequence>
<evidence type="ECO:0000313" key="3">
    <source>
        <dbReference type="Proteomes" id="UP000787672"/>
    </source>
</evidence>
<evidence type="ECO:0000313" key="2">
    <source>
        <dbReference type="EMBL" id="MBU5628259.1"/>
    </source>
</evidence>
<comment type="caution">
    <text evidence="2">The sequence shown here is derived from an EMBL/GenBank/DDBJ whole genome shotgun (WGS) entry which is preliminary data.</text>
</comment>
<protein>
    <submittedName>
        <fullName evidence="2">Uncharacterized protein</fullName>
    </submittedName>
</protein>
<dbReference type="EMBL" id="JAHLQN010000001">
    <property type="protein sequence ID" value="MBU5628259.1"/>
    <property type="molecule type" value="Genomic_DNA"/>
</dbReference>
<reference evidence="2 3" key="1">
    <citation type="submission" date="2021-06" db="EMBL/GenBank/DDBJ databases">
        <authorList>
            <person name="Sun Q."/>
            <person name="Li D."/>
        </authorList>
    </citation>
    <scope>NUCLEOTIDE SEQUENCE [LARGE SCALE GENOMIC DNA]</scope>
    <source>
        <strain evidence="2 3">MSJ-2</strain>
    </source>
</reference>
<proteinExistence type="predicted"/>
<keyword evidence="1" id="KW-0812">Transmembrane</keyword>